<evidence type="ECO:0000256" key="2">
    <source>
        <dbReference type="ARBA" id="ARBA00023002"/>
    </source>
</evidence>
<dbReference type="InterPro" id="IPR036291">
    <property type="entry name" value="NAD(P)-bd_dom_sf"/>
</dbReference>
<dbReference type="GO" id="GO:0006520">
    <property type="term" value="P:amino acid metabolic process"/>
    <property type="evidence" value="ECO:0007669"/>
    <property type="project" value="InterPro"/>
</dbReference>
<dbReference type="SMART" id="SM00839">
    <property type="entry name" value="ELFV_dehydrog"/>
    <property type="match status" value="1"/>
</dbReference>
<dbReference type="Gene3D" id="3.40.50.720">
    <property type="entry name" value="NAD(P)-binding Rossmann-like Domain"/>
    <property type="match status" value="1"/>
</dbReference>
<dbReference type="InterPro" id="IPR046346">
    <property type="entry name" value="Aminoacid_DH-like_N_sf"/>
</dbReference>
<comment type="similarity">
    <text evidence="1 6">Belongs to the Glu/Leu/Phe/Val dehydrogenases family.</text>
</comment>
<sequence>MFQTHREFDAHELVATCFDARSGLNAIIAVHDTSAGPAMGGCRIAPYQDMDAALTDVLRLSRGMTYKNIMAGLPYGGGKAVIVADPKAQKTPALITAFARRVGQLGGTFVTGEDVGTTVEDIQLMRQVTPHVRGIPENGPGDPSPMTALGVFCGIEAAVRHRLGRGDLAGSSVIVQGLGAVGFRLAELLHRAGVRLIISDLDPQRLTAARTAFGATIIEPDRCHAAEADVYAPCAMGGGMNARTIPELRVAIVAGAANNQLSTPTDGERIASRGILYAPDYVINAGGVISTALEGPGFDRAILLARVKRIATTLEEIFGRAAGQKLATSQVAEEMARERLVIARTRATQTVAGGPA</sequence>
<keyword evidence="5" id="KW-0547">Nucleotide-binding</keyword>
<proteinExistence type="inferred from homology"/>
<dbReference type="AlphaFoldDB" id="A0A917EAV6"/>
<dbReference type="Proteomes" id="UP000644699">
    <property type="component" value="Unassembled WGS sequence"/>
</dbReference>
<reference evidence="8" key="1">
    <citation type="journal article" date="2014" name="Int. J. Syst. Evol. Microbiol.">
        <title>Complete genome sequence of Corynebacterium casei LMG S-19264T (=DSM 44701T), isolated from a smear-ripened cheese.</title>
        <authorList>
            <consortium name="US DOE Joint Genome Institute (JGI-PGF)"/>
            <person name="Walter F."/>
            <person name="Albersmeier A."/>
            <person name="Kalinowski J."/>
            <person name="Ruckert C."/>
        </authorList>
    </citation>
    <scope>NUCLEOTIDE SEQUENCE</scope>
    <source>
        <strain evidence="8">CGMCC 1.15367</strain>
    </source>
</reference>
<evidence type="ECO:0000259" key="7">
    <source>
        <dbReference type="SMART" id="SM00839"/>
    </source>
</evidence>
<evidence type="ECO:0000256" key="3">
    <source>
        <dbReference type="ARBA" id="ARBA00023027"/>
    </source>
</evidence>
<keyword evidence="9" id="KW-1185">Reference proteome</keyword>
<evidence type="ECO:0000256" key="5">
    <source>
        <dbReference type="PIRSR" id="PIRSR000188-2"/>
    </source>
</evidence>
<dbReference type="InterPro" id="IPR006097">
    <property type="entry name" value="Glu/Leu/Phe/Val/Trp_DH_dimer"/>
</dbReference>
<dbReference type="CDD" id="cd01075">
    <property type="entry name" value="NAD_bind_Leu_Phe_Val_DH"/>
    <property type="match status" value="1"/>
</dbReference>
<dbReference type="InterPro" id="IPR033524">
    <property type="entry name" value="Glu/Leu/Phe/Val_DH_AS"/>
</dbReference>
<dbReference type="PIRSF" id="PIRSF000188">
    <property type="entry name" value="Phe_leu_dh"/>
    <property type="match status" value="1"/>
</dbReference>
<protein>
    <submittedName>
        <fullName evidence="8">Leucine dehydrogenase</fullName>
    </submittedName>
</protein>
<dbReference type="EMBL" id="BMIQ01000009">
    <property type="protein sequence ID" value="GGE20188.1"/>
    <property type="molecule type" value="Genomic_DNA"/>
</dbReference>
<dbReference type="InterPro" id="IPR006095">
    <property type="entry name" value="Glu/Leu/Phe/Val/Trp_DH"/>
</dbReference>
<evidence type="ECO:0000313" key="8">
    <source>
        <dbReference type="EMBL" id="GGE20188.1"/>
    </source>
</evidence>
<dbReference type="RefSeq" id="WP_188912419.1">
    <property type="nucleotide sequence ID" value="NZ_BMIQ01000009.1"/>
</dbReference>
<accession>A0A917EAV6</accession>
<dbReference type="InterPro" id="IPR016211">
    <property type="entry name" value="Glu/Phe/Leu/Val/Trp_DH_bac/arc"/>
</dbReference>
<dbReference type="GO" id="GO:0016639">
    <property type="term" value="F:oxidoreductase activity, acting on the CH-NH2 group of donors, NAD or NADP as acceptor"/>
    <property type="evidence" value="ECO:0007669"/>
    <property type="project" value="InterPro"/>
</dbReference>
<evidence type="ECO:0000313" key="9">
    <source>
        <dbReference type="Proteomes" id="UP000644699"/>
    </source>
</evidence>
<feature type="active site" description="Proton donor/acceptor" evidence="4">
    <location>
        <position position="79"/>
    </location>
</feature>
<comment type="caution">
    <text evidence="8">The sequence shown here is derived from an EMBL/GenBank/DDBJ whole genome shotgun (WGS) entry which is preliminary data.</text>
</comment>
<organism evidence="8 9">
    <name type="scientific">Aureimonas endophytica</name>
    <dbReference type="NCBI Taxonomy" id="2027858"/>
    <lineage>
        <taxon>Bacteria</taxon>
        <taxon>Pseudomonadati</taxon>
        <taxon>Pseudomonadota</taxon>
        <taxon>Alphaproteobacteria</taxon>
        <taxon>Hyphomicrobiales</taxon>
        <taxon>Aurantimonadaceae</taxon>
        <taxon>Aureimonas</taxon>
    </lineage>
</organism>
<feature type="domain" description="Glutamate/phenylalanine/leucine/valine/L-tryptophan dehydrogenase C-terminal" evidence="7">
    <location>
        <begin position="141"/>
        <end position="348"/>
    </location>
</feature>
<dbReference type="Pfam" id="PF02812">
    <property type="entry name" value="ELFV_dehydrog_N"/>
    <property type="match status" value="1"/>
</dbReference>
<evidence type="ECO:0000256" key="1">
    <source>
        <dbReference type="ARBA" id="ARBA00006382"/>
    </source>
</evidence>
<evidence type="ECO:0000256" key="6">
    <source>
        <dbReference type="RuleBase" id="RU004417"/>
    </source>
</evidence>
<dbReference type="PANTHER" id="PTHR42722">
    <property type="entry name" value="LEUCINE DEHYDROGENASE"/>
    <property type="match status" value="1"/>
</dbReference>
<dbReference type="InterPro" id="IPR006096">
    <property type="entry name" value="Glu/Leu/Phe/Val/Trp_DH_C"/>
</dbReference>
<dbReference type="PANTHER" id="PTHR42722:SF1">
    <property type="entry name" value="VALINE DEHYDROGENASE"/>
    <property type="match status" value="1"/>
</dbReference>
<dbReference type="GO" id="GO:0000166">
    <property type="term" value="F:nucleotide binding"/>
    <property type="evidence" value="ECO:0007669"/>
    <property type="project" value="UniProtKB-KW"/>
</dbReference>
<gene>
    <name evidence="8" type="primary">ldh</name>
    <name evidence="8" type="ORF">GCM10011390_44300</name>
</gene>
<name>A0A917EAV6_9HYPH</name>
<dbReference type="PROSITE" id="PS00074">
    <property type="entry name" value="GLFV_DEHYDROGENASE"/>
    <property type="match status" value="1"/>
</dbReference>
<dbReference type="Pfam" id="PF00208">
    <property type="entry name" value="ELFV_dehydrog"/>
    <property type="match status" value="1"/>
</dbReference>
<keyword evidence="2 6" id="KW-0560">Oxidoreductase</keyword>
<reference evidence="8" key="2">
    <citation type="submission" date="2020-09" db="EMBL/GenBank/DDBJ databases">
        <authorList>
            <person name="Sun Q."/>
            <person name="Zhou Y."/>
        </authorList>
    </citation>
    <scope>NUCLEOTIDE SEQUENCE</scope>
    <source>
        <strain evidence="8">CGMCC 1.15367</strain>
    </source>
</reference>
<dbReference type="PRINTS" id="PR00082">
    <property type="entry name" value="GLFDHDRGNASE"/>
</dbReference>
<dbReference type="SUPFAM" id="SSF53223">
    <property type="entry name" value="Aminoacid dehydrogenase-like, N-terminal domain"/>
    <property type="match status" value="1"/>
</dbReference>
<dbReference type="SUPFAM" id="SSF51735">
    <property type="entry name" value="NAD(P)-binding Rossmann-fold domains"/>
    <property type="match status" value="1"/>
</dbReference>
<keyword evidence="3 5" id="KW-0520">NAD</keyword>
<evidence type="ECO:0000256" key="4">
    <source>
        <dbReference type="PIRSR" id="PIRSR000188-1"/>
    </source>
</evidence>
<dbReference type="Gene3D" id="3.40.50.10860">
    <property type="entry name" value="Leucine Dehydrogenase, chain A, domain 1"/>
    <property type="match status" value="1"/>
</dbReference>
<feature type="binding site" evidence="5">
    <location>
        <begin position="177"/>
        <end position="182"/>
    </location>
    <ligand>
        <name>NAD(+)</name>
        <dbReference type="ChEBI" id="CHEBI:57540"/>
    </ligand>
</feature>